<accession>A0A1H3FHQ4</accession>
<dbReference type="InterPro" id="IPR029021">
    <property type="entry name" value="Prot-tyrosine_phosphatase-like"/>
</dbReference>
<evidence type="ECO:0000313" key="3">
    <source>
        <dbReference type="Proteomes" id="UP000199541"/>
    </source>
</evidence>
<keyword evidence="3" id="KW-1185">Reference proteome</keyword>
<dbReference type="InterPro" id="IPR005939">
    <property type="entry name" value="BLH_phosphatase-like"/>
</dbReference>
<comment type="caution">
    <text evidence="2">The sequence shown here is derived from an EMBL/GenBank/DDBJ whole genome shotgun (WGS) entry which is preliminary data.</text>
</comment>
<reference evidence="2 3" key="1">
    <citation type="submission" date="2016-10" db="EMBL/GenBank/DDBJ databases">
        <authorList>
            <person name="Varghese N."/>
            <person name="Submissions S."/>
        </authorList>
    </citation>
    <scope>NUCLEOTIDE SEQUENCE [LARGE SCALE GENOMIC DNA]</scope>
    <source>
        <strain evidence="2 3">DSM 24802</strain>
    </source>
</reference>
<proteinExistence type="predicted"/>
<feature type="domain" description="Beta-lactamase hydrolase-like protein phosphatase-like" evidence="1">
    <location>
        <begin position="2"/>
        <end position="110"/>
    </location>
</feature>
<organism evidence="2 3">
    <name type="scientific">Allgaiera indica</name>
    <dbReference type="NCBI Taxonomy" id="765699"/>
    <lineage>
        <taxon>Bacteria</taxon>
        <taxon>Pseudomonadati</taxon>
        <taxon>Pseudomonadota</taxon>
        <taxon>Alphaproteobacteria</taxon>
        <taxon>Rhodobacterales</taxon>
        <taxon>Paracoccaceae</taxon>
        <taxon>Allgaiera</taxon>
    </lineage>
</organism>
<dbReference type="Proteomes" id="UP000199541">
    <property type="component" value="Unassembled WGS sequence"/>
</dbReference>
<dbReference type="NCBIfam" id="TIGR01244">
    <property type="entry name" value="TIGR01244 family sulfur transferase"/>
    <property type="match status" value="1"/>
</dbReference>
<dbReference type="SUPFAM" id="SSF52799">
    <property type="entry name" value="(Phosphotyrosine protein) phosphatases II"/>
    <property type="match status" value="1"/>
</dbReference>
<dbReference type="RefSeq" id="WP_035840716.1">
    <property type="nucleotide sequence ID" value="NZ_FNOB01000039.1"/>
</dbReference>
<evidence type="ECO:0000259" key="1">
    <source>
        <dbReference type="Pfam" id="PF04273"/>
    </source>
</evidence>
<evidence type="ECO:0000313" key="2">
    <source>
        <dbReference type="EMBL" id="SDX89649.1"/>
    </source>
</evidence>
<dbReference type="CDD" id="cd14503">
    <property type="entry name" value="PTP-bact"/>
    <property type="match status" value="1"/>
</dbReference>
<sequence length="146" mass="16147">MDPRHITENYAVSPQIHPEDVPRIREAGFHTLVCNRPDTEVPHTHRAETMRALAEAEGLVFVANPLSHGQLTMEIIETQGRALQDASGKVFAYCASGNRSSILWALSQAGKMPTDEMIAAAARWGYDLEKWRDHIETLAARAQDGG</sequence>
<name>A0A1H3FHQ4_9RHOB</name>
<gene>
    <name evidence="2" type="ORF">SAMN05444006_1399</name>
</gene>
<dbReference type="Pfam" id="PF04273">
    <property type="entry name" value="BLH_phosphatase"/>
    <property type="match status" value="1"/>
</dbReference>
<protein>
    <submittedName>
        <fullName evidence="2">TIGR01244 family protein</fullName>
    </submittedName>
</protein>
<dbReference type="Gene3D" id="3.90.190.10">
    <property type="entry name" value="Protein tyrosine phosphatase superfamily"/>
    <property type="match status" value="1"/>
</dbReference>
<dbReference type="EMBL" id="FNOB01000039">
    <property type="protein sequence ID" value="SDX89649.1"/>
    <property type="molecule type" value="Genomic_DNA"/>
</dbReference>